<keyword evidence="2" id="KW-0805">Transcription regulation</keyword>
<sequence>HLPSQFMAANGINKLGKITLLGENGMEWSAYLLSKDGMVALGNGWDEFCEANGVTLGESFTLEWINLQDETTPVLKICS</sequence>
<dbReference type="AlphaFoldDB" id="A0A087GRX3"/>
<dbReference type="InterPro" id="IPR039218">
    <property type="entry name" value="REM_fam"/>
</dbReference>
<dbReference type="Pfam" id="PF02362">
    <property type="entry name" value="B3"/>
    <property type="match status" value="1"/>
</dbReference>
<feature type="domain" description="TF-B3" evidence="6">
    <location>
        <begin position="1"/>
        <end position="79"/>
    </location>
</feature>
<evidence type="ECO:0000256" key="2">
    <source>
        <dbReference type="ARBA" id="ARBA00023015"/>
    </source>
</evidence>
<dbReference type="CDD" id="cd10017">
    <property type="entry name" value="B3_DNA"/>
    <property type="match status" value="1"/>
</dbReference>
<name>A0A087GRX3_ARAAL</name>
<keyword evidence="5" id="KW-0539">Nucleus</keyword>
<evidence type="ECO:0000313" key="7">
    <source>
        <dbReference type="EMBL" id="KFK32625.1"/>
    </source>
</evidence>
<accession>A0A087GRX3</accession>
<dbReference type="PANTHER" id="PTHR31674">
    <property type="entry name" value="B3 DOMAIN-CONTAINING PROTEIN REM-LIKE 3-RELATED"/>
    <property type="match status" value="1"/>
</dbReference>
<reference evidence="8" key="1">
    <citation type="journal article" date="2015" name="Nat. Plants">
        <title>Genome expansion of Arabis alpina linked with retrotransposition and reduced symmetric DNA methylation.</title>
        <authorList>
            <person name="Willing E.M."/>
            <person name="Rawat V."/>
            <person name="Mandakova T."/>
            <person name="Maumus F."/>
            <person name="James G.V."/>
            <person name="Nordstroem K.J."/>
            <person name="Becker C."/>
            <person name="Warthmann N."/>
            <person name="Chica C."/>
            <person name="Szarzynska B."/>
            <person name="Zytnicki M."/>
            <person name="Albani M.C."/>
            <person name="Kiefer C."/>
            <person name="Bergonzi S."/>
            <person name="Castaings L."/>
            <person name="Mateos J.L."/>
            <person name="Berns M.C."/>
            <person name="Bujdoso N."/>
            <person name="Piofczyk T."/>
            <person name="de Lorenzo L."/>
            <person name="Barrero-Sicilia C."/>
            <person name="Mateos I."/>
            <person name="Piednoel M."/>
            <person name="Hagmann J."/>
            <person name="Chen-Min-Tao R."/>
            <person name="Iglesias-Fernandez R."/>
            <person name="Schuster S.C."/>
            <person name="Alonso-Blanco C."/>
            <person name="Roudier F."/>
            <person name="Carbonero P."/>
            <person name="Paz-Ares J."/>
            <person name="Davis S.J."/>
            <person name="Pecinka A."/>
            <person name="Quesneville H."/>
            <person name="Colot V."/>
            <person name="Lysak M.A."/>
            <person name="Weigel D."/>
            <person name="Coupland G."/>
            <person name="Schneeberger K."/>
        </authorList>
    </citation>
    <scope>NUCLEOTIDE SEQUENCE [LARGE SCALE GENOMIC DNA]</scope>
    <source>
        <strain evidence="8">cv. Pajares</strain>
    </source>
</reference>
<dbReference type="SUPFAM" id="SSF101936">
    <property type="entry name" value="DNA-binding pseudobarrel domain"/>
    <property type="match status" value="1"/>
</dbReference>
<dbReference type="GO" id="GO:0003677">
    <property type="term" value="F:DNA binding"/>
    <property type="evidence" value="ECO:0007669"/>
    <property type="project" value="UniProtKB-KW"/>
</dbReference>
<proteinExistence type="predicted"/>
<dbReference type="Gramene" id="KFK32625">
    <property type="protein sequence ID" value="KFK32625"/>
    <property type="gene ID" value="AALP_AA6G268000"/>
</dbReference>
<dbReference type="Proteomes" id="UP000029120">
    <property type="component" value="Chromosome 6"/>
</dbReference>
<dbReference type="PROSITE" id="PS50863">
    <property type="entry name" value="B3"/>
    <property type="match status" value="1"/>
</dbReference>
<evidence type="ECO:0000256" key="1">
    <source>
        <dbReference type="ARBA" id="ARBA00004123"/>
    </source>
</evidence>
<feature type="non-terminal residue" evidence="7">
    <location>
        <position position="1"/>
    </location>
</feature>
<evidence type="ECO:0000256" key="3">
    <source>
        <dbReference type="ARBA" id="ARBA00023125"/>
    </source>
</evidence>
<dbReference type="OrthoDB" id="1037838at2759"/>
<dbReference type="InterPro" id="IPR015300">
    <property type="entry name" value="DNA-bd_pseudobarrel_sf"/>
</dbReference>
<dbReference type="SMART" id="SM01019">
    <property type="entry name" value="B3"/>
    <property type="match status" value="1"/>
</dbReference>
<dbReference type="PANTHER" id="PTHR31674:SF41">
    <property type="entry name" value="B3 DOMAIN-CONTAINING PROTEIN REM-LIKE 1-RELATED"/>
    <property type="match status" value="1"/>
</dbReference>
<keyword evidence="3" id="KW-0238">DNA-binding</keyword>
<protein>
    <recommendedName>
        <fullName evidence="6">TF-B3 domain-containing protein</fullName>
    </recommendedName>
</protein>
<evidence type="ECO:0000259" key="6">
    <source>
        <dbReference type="PROSITE" id="PS50863"/>
    </source>
</evidence>
<dbReference type="OMA" id="ICEANDA"/>
<organism evidence="7 8">
    <name type="scientific">Arabis alpina</name>
    <name type="common">Alpine rock-cress</name>
    <dbReference type="NCBI Taxonomy" id="50452"/>
    <lineage>
        <taxon>Eukaryota</taxon>
        <taxon>Viridiplantae</taxon>
        <taxon>Streptophyta</taxon>
        <taxon>Embryophyta</taxon>
        <taxon>Tracheophyta</taxon>
        <taxon>Spermatophyta</taxon>
        <taxon>Magnoliopsida</taxon>
        <taxon>eudicotyledons</taxon>
        <taxon>Gunneridae</taxon>
        <taxon>Pentapetalae</taxon>
        <taxon>rosids</taxon>
        <taxon>malvids</taxon>
        <taxon>Brassicales</taxon>
        <taxon>Brassicaceae</taxon>
        <taxon>Arabideae</taxon>
        <taxon>Arabis</taxon>
    </lineage>
</organism>
<evidence type="ECO:0000256" key="4">
    <source>
        <dbReference type="ARBA" id="ARBA00023163"/>
    </source>
</evidence>
<keyword evidence="4" id="KW-0804">Transcription</keyword>
<comment type="subcellular location">
    <subcellularLocation>
        <location evidence="1">Nucleus</location>
    </subcellularLocation>
</comment>
<dbReference type="EMBL" id="CM002874">
    <property type="protein sequence ID" value="KFK32625.1"/>
    <property type="molecule type" value="Genomic_DNA"/>
</dbReference>
<gene>
    <name evidence="7" type="ordered locus">AALP_Aa6g268000</name>
</gene>
<dbReference type="Gene3D" id="2.40.330.10">
    <property type="entry name" value="DNA-binding pseudobarrel domain"/>
    <property type="match status" value="1"/>
</dbReference>
<evidence type="ECO:0000256" key="5">
    <source>
        <dbReference type="ARBA" id="ARBA00023242"/>
    </source>
</evidence>
<dbReference type="GO" id="GO:0005634">
    <property type="term" value="C:nucleus"/>
    <property type="evidence" value="ECO:0007669"/>
    <property type="project" value="UniProtKB-SubCell"/>
</dbReference>
<keyword evidence="8" id="KW-1185">Reference proteome</keyword>
<evidence type="ECO:0000313" key="8">
    <source>
        <dbReference type="Proteomes" id="UP000029120"/>
    </source>
</evidence>
<dbReference type="InterPro" id="IPR003340">
    <property type="entry name" value="B3_DNA-bd"/>
</dbReference>